<proteinExistence type="predicted"/>
<protein>
    <recommendedName>
        <fullName evidence="4">Extracellular membrane protein CFEM domain-containing protein</fullName>
    </recommendedName>
</protein>
<reference evidence="2 3" key="1">
    <citation type="submission" date="2018-06" db="EMBL/GenBank/DDBJ databases">
        <title>Complete Genomes of Monosporascus.</title>
        <authorList>
            <person name="Robinson A.J."/>
            <person name="Natvig D.O."/>
        </authorList>
    </citation>
    <scope>NUCLEOTIDE SEQUENCE [LARGE SCALE GENOMIC DNA]</scope>
    <source>
        <strain evidence="2 3">CBS 110550</strain>
    </source>
</reference>
<evidence type="ECO:0008006" key="4">
    <source>
        <dbReference type="Google" id="ProtNLM"/>
    </source>
</evidence>
<keyword evidence="1" id="KW-0732">Signal</keyword>
<dbReference type="EMBL" id="QJNU01000100">
    <property type="protein sequence ID" value="RYP07326.1"/>
    <property type="molecule type" value="Genomic_DNA"/>
</dbReference>
<feature type="chain" id="PRO_5020554254" description="Extracellular membrane protein CFEM domain-containing protein" evidence="1">
    <location>
        <begin position="21"/>
        <end position="122"/>
    </location>
</feature>
<organism evidence="2 3">
    <name type="scientific">Monosporascus ibericus</name>
    <dbReference type="NCBI Taxonomy" id="155417"/>
    <lineage>
        <taxon>Eukaryota</taxon>
        <taxon>Fungi</taxon>
        <taxon>Dikarya</taxon>
        <taxon>Ascomycota</taxon>
        <taxon>Pezizomycotina</taxon>
        <taxon>Sordariomycetes</taxon>
        <taxon>Xylariomycetidae</taxon>
        <taxon>Xylariales</taxon>
        <taxon>Xylariales incertae sedis</taxon>
        <taxon>Monosporascus</taxon>
    </lineage>
</organism>
<evidence type="ECO:0000256" key="1">
    <source>
        <dbReference type="SAM" id="SignalP"/>
    </source>
</evidence>
<evidence type="ECO:0000313" key="2">
    <source>
        <dbReference type="EMBL" id="RYP07326.1"/>
    </source>
</evidence>
<keyword evidence="3" id="KW-1185">Reference proteome</keyword>
<gene>
    <name evidence="2" type="ORF">DL764_002578</name>
</gene>
<sequence>MRRFLPVILLLPLPISASNALWSGFDPDCQSCLDLVFNWCVDATDTDTEFAECICNGDGVDGTQQCKTICNSNDLIWGTSGSSIDTTWIPYCMTELECSNVERLLAPDSYQELCTGENPGSG</sequence>
<evidence type="ECO:0000313" key="3">
    <source>
        <dbReference type="Proteomes" id="UP000293360"/>
    </source>
</evidence>
<dbReference type="Proteomes" id="UP000293360">
    <property type="component" value="Unassembled WGS sequence"/>
</dbReference>
<dbReference type="OrthoDB" id="10324135at2759"/>
<name>A0A4Q4TJT9_9PEZI</name>
<accession>A0A4Q4TJT9</accession>
<dbReference type="AlphaFoldDB" id="A0A4Q4TJT9"/>
<comment type="caution">
    <text evidence="2">The sequence shown here is derived from an EMBL/GenBank/DDBJ whole genome shotgun (WGS) entry which is preliminary data.</text>
</comment>
<feature type="signal peptide" evidence="1">
    <location>
        <begin position="1"/>
        <end position="20"/>
    </location>
</feature>